<dbReference type="RefSeq" id="WP_406844703.1">
    <property type="nucleotide sequence ID" value="NZ_CP150845.1"/>
</dbReference>
<sequence>MLKKHPRLLIGLLIVILSTFFFFCIMMIPLLISEPYESNKYNEIEAKGVNITGTVINIRQNLNITTNNDHPTVISYKFKWKGNELNSKFRTVDNDKIVNLKINDALQIKYLNGESKVAGLKPFAFSITPFLMIPLPFFIIGLSLIFFSLKPYLTERRANKKI</sequence>
<reference evidence="2 3" key="1">
    <citation type="submission" date="2024-03" db="EMBL/GenBank/DDBJ databases">
        <title>Flavobacterium soyae.</title>
        <authorList>
            <person name="Zheng W."/>
        </authorList>
    </citation>
    <scope>NUCLEOTIDE SEQUENCE [LARGE SCALE GENOMIC DNA]</scope>
    <source>
        <strain evidence="2 3">55</strain>
    </source>
</reference>
<name>A0ABZ2UHG0_9FLAO</name>
<keyword evidence="3" id="KW-1185">Reference proteome</keyword>
<dbReference type="Proteomes" id="UP001623852">
    <property type="component" value="Chromosome"/>
</dbReference>
<keyword evidence="1" id="KW-0472">Membrane</keyword>
<evidence type="ECO:0008006" key="4">
    <source>
        <dbReference type="Google" id="ProtNLM"/>
    </source>
</evidence>
<dbReference type="EMBL" id="CP150845">
    <property type="protein sequence ID" value="WYZ20557.1"/>
    <property type="molecule type" value="Genomic_DNA"/>
</dbReference>
<protein>
    <recommendedName>
        <fullName evidence="4">DUF3592 domain-containing protein</fullName>
    </recommendedName>
</protein>
<evidence type="ECO:0000313" key="2">
    <source>
        <dbReference type="EMBL" id="WYZ20557.1"/>
    </source>
</evidence>
<evidence type="ECO:0000256" key="1">
    <source>
        <dbReference type="SAM" id="Phobius"/>
    </source>
</evidence>
<keyword evidence="1" id="KW-1133">Transmembrane helix</keyword>
<organism evidence="2 3">
    <name type="scientific">Flavobacterium soyae</name>
    <dbReference type="NCBI Taxonomy" id="2903098"/>
    <lineage>
        <taxon>Bacteria</taxon>
        <taxon>Pseudomonadati</taxon>
        <taxon>Bacteroidota</taxon>
        <taxon>Flavobacteriia</taxon>
        <taxon>Flavobacteriales</taxon>
        <taxon>Flavobacteriaceae</taxon>
        <taxon>Flavobacterium</taxon>
    </lineage>
</organism>
<feature type="transmembrane region" description="Helical" evidence="1">
    <location>
        <begin position="123"/>
        <end position="147"/>
    </location>
</feature>
<gene>
    <name evidence="2" type="ORF">AABD74_03645</name>
</gene>
<evidence type="ECO:0000313" key="3">
    <source>
        <dbReference type="Proteomes" id="UP001623852"/>
    </source>
</evidence>
<proteinExistence type="predicted"/>
<keyword evidence="1" id="KW-0812">Transmembrane</keyword>
<accession>A0ABZ2UHG0</accession>
<feature type="transmembrane region" description="Helical" evidence="1">
    <location>
        <begin position="12"/>
        <end position="32"/>
    </location>
</feature>